<dbReference type="AlphaFoldDB" id="A0A382S2S4"/>
<sequence>MDLSIIIFLLGGLFLGWSLGANDAANVFGTAVGTRMVRFKTAALVCSIFVILGAIISGAG</sequence>
<keyword evidence="2" id="KW-0813">Transport</keyword>
<evidence type="ECO:0000256" key="5">
    <source>
        <dbReference type="ARBA" id="ARBA00023136"/>
    </source>
</evidence>
<feature type="transmembrane region" description="Helical" evidence="6">
    <location>
        <begin position="36"/>
        <end position="56"/>
    </location>
</feature>
<comment type="subcellular location">
    <subcellularLocation>
        <location evidence="1">Membrane</location>
        <topology evidence="1">Multi-pass membrane protein</topology>
    </subcellularLocation>
</comment>
<dbReference type="PANTHER" id="PTHR11101:SF80">
    <property type="entry name" value="PHOSPHATE TRANSPORTER"/>
    <property type="match status" value="1"/>
</dbReference>
<evidence type="ECO:0008006" key="8">
    <source>
        <dbReference type="Google" id="ProtNLM"/>
    </source>
</evidence>
<accession>A0A382S2S4</accession>
<protein>
    <recommendedName>
        <fullName evidence="8">Inorganic phosphate transporter</fullName>
    </recommendedName>
</protein>
<keyword evidence="5 6" id="KW-0472">Membrane</keyword>
<dbReference type="GO" id="GO:0016020">
    <property type="term" value="C:membrane"/>
    <property type="evidence" value="ECO:0007669"/>
    <property type="project" value="UniProtKB-SubCell"/>
</dbReference>
<evidence type="ECO:0000256" key="3">
    <source>
        <dbReference type="ARBA" id="ARBA00022692"/>
    </source>
</evidence>
<keyword evidence="3 6" id="KW-0812">Transmembrane</keyword>
<evidence type="ECO:0000313" key="7">
    <source>
        <dbReference type="EMBL" id="SVD03221.1"/>
    </source>
</evidence>
<keyword evidence="4 6" id="KW-1133">Transmembrane helix</keyword>
<dbReference type="EMBL" id="UINC01125412">
    <property type="protein sequence ID" value="SVD03221.1"/>
    <property type="molecule type" value="Genomic_DNA"/>
</dbReference>
<feature type="non-terminal residue" evidence="7">
    <location>
        <position position="60"/>
    </location>
</feature>
<dbReference type="PANTHER" id="PTHR11101">
    <property type="entry name" value="PHOSPHATE TRANSPORTER"/>
    <property type="match status" value="1"/>
</dbReference>
<name>A0A382S2S4_9ZZZZ</name>
<reference evidence="7" key="1">
    <citation type="submission" date="2018-05" db="EMBL/GenBank/DDBJ databases">
        <authorList>
            <person name="Lanie J.A."/>
            <person name="Ng W.-L."/>
            <person name="Kazmierczak K.M."/>
            <person name="Andrzejewski T.M."/>
            <person name="Davidsen T.M."/>
            <person name="Wayne K.J."/>
            <person name="Tettelin H."/>
            <person name="Glass J.I."/>
            <person name="Rusch D."/>
            <person name="Podicherti R."/>
            <person name="Tsui H.-C.T."/>
            <person name="Winkler M.E."/>
        </authorList>
    </citation>
    <scope>NUCLEOTIDE SEQUENCE</scope>
</reference>
<evidence type="ECO:0000256" key="6">
    <source>
        <dbReference type="SAM" id="Phobius"/>
    </source>
</evidence>
<evidence type="ECO:0000256" key="2">
    <source>
        <dbReference type="ARBA" id="ARBA00022448"/>
    </source>
</evidence>
<proteinExistence type="predicted"/>
<evidence type="ECO:0000256" key="4">
    <source>
        <dbReference type="ARBA" id="ARBA00022989"/>
    </source>
</evidence>
<evidence type="ECO:0000256" key="1">
    <source>
        <dbReference type="ARBA" id="ARBA00004141"/>
    </source>
</evidence>
<organism evidence="7">
    <name type="scientific">marine metagenome</name>
    <dbReference type="NCBI Taxonomy" id="408172"/>
    <lineage>
        <taxon>unclassified sequences</taxon>
        <taxon>metagenomes</taxon>
        <taxon>ecological metagenomes</taxon>
    </lineage>
</organism>
<dbReference type="GO" id="GO:0005315">
    <property type="term" value="F:phosphate transmembrane transporter activity"/>
    <property type="evidence" value="ECO:0007669"/>
    <property type="project" value="InterPro"/>
</dbReference>
<gene>
    <name evidence="7" type="ORF">METZ01_LOCUS356075</name>
</gene>
<dbReference type="GO" id="GO:0035435">
    <property type="term" value="P:phosphate ion transmembrane transport"/>
    <property type="evidence" value="ECO:0007669"/>
    <property type="project" value="TreeGrafter"/>
</dbReference>
<dbReference type="Pfam" id="PF01384">
    <property type="entry name" value="PHO4"/>
    <property type="match status" value="1"/>
</dbReference>
<dbReference type="InterPro" id="IPR001204">
    <property type="entry name" value="Phos_transporter"/>
</dbReference>